<dbReference type="InterPro" id="IPR036465">
    <property type="entry name" value="vWFA_dom_sf"/>
</dbReference>
<name>A0AA37WD30_9BACT</name>
<protein>
    <recommendedName>
        <fullName evidence="1">DUF58 domain-containing protein</fullName>
    </recommendedName>
</protein>
<proteinExistence type="predicted"/>
<accession>A0AA37WD30</accession>
<feature type="domain" description="DUF58" evidence="1">
    <location>
        <begin position="49"/>
        <end position="249"/>
    </location>
</feature>
<organism evidence="2 3">
    <name type="scientific">Portibacter lacus</name>
    <dbReference type="NCBI Taxonomy" id="1099794"/>
    <lineage>
        <taxon>Bacteria</taxon>
        <taxon>Pseudomonadati</taxon>
        <taxon>Bacteroidota</taxon>
        <taxon>Saprospiria</taxon>
        <taxon>Saprospirales</taxon>
        <taxon>Haliscomenobacteraceae</taxon>
        <taxon>Portibacter</taxon>
    </lineage>
</organism>
<dbReference type="EMBL" id="BSOH01000012">
    <property type="protein sequence ID" value="GLR17516.1"/>
    <property type="molecule type" value="Genomic_DNA"/>
</dbReference>
<gene>
    <name evidence="2" type="ORF">GCM10007940_21310</name>
</gene>
<dbReference type="PANTHER" id="PTHR33608">
    <property type="entry name" value="BLL2464 PROTEIN"/>
    <property type="match status" value="1"/>
</dbReference>
<dbReference type="PANTHER" id="PTHR33608:SF7">
    <property type="entry name" value="DUF58 DOMAIN-CONTAINING PROTEIN"/>
    <property type="match status" value="1"/>
</dbReference>
<sequence>MEVNNQHIIDPKTIQDVKAFEWIAKLLAKGFLHGKHDAVRLGAGMEFQQYRPYVSGDDIRSIDWKMFAKTDKYYIKQTSIQTEHQYLFIIDNSLSMKYSENGWSKLWYAKLMTAAMMCVLSNQGDHFAWQSGKQLMTMGSGKRHWQHCLETLFRLDFEEGNDFVQPMKQSSTTFIWMSDFYHPILEVQEYIKKLKHPQTELIMFHILGHAEKFLDFGSNMTFVDLETKQRIDVNANATRKEYEKNLSAHLAKIKNLSFKSGAIYEEVSLNGNITETLRRFFHHYQYTAL</sequence>
<dbReference type="InterPro" id="IPR002881">
    <property type="entry name" value="DUF58"/>
</dbReference>
<evidence type="ECO:0000313" key="3">
    <source>
        <dbReference type="Proteomes" id="UP001156666"/>
    </source>
</evidence>
<reference evidence="2" key="2">
    <citation type="submission" date="2023-01" db="EMBL/GenBank/DDBJ databases">
        <title>Draft genome sequence of Portibacter lacus strain NBRC 108769.</title>
        <authorList>
            <person name="Sun Q."/>
            <person name="Mori K."/>
        </authorList>
    </citation>
    <scope>NUCLEOTIDE SEQUENCE</scope>
    <source>
        <strain evidence="2">NBRC 108769</strain>
    </source>
</reference>
<dbReference type="Proteomes" id="UP001156666">
    <property type="component" value="Unassembled WGS sequence"/>
</dbReference>
<dbReference type="RefSeq" id="WP_235295166.1">
    <property type="nucleotide sequence ID" value="NZ_BSOH01000012.1"/>
</dbReference>
<evidence type="ECO:0000313" key="2">
    <source>
        <dbReference type="EMBL" id="GLR17516.1"/>
    </source>
</evidence>
<comment type="caution">
    <text evidence="2">The sequence shown here is derived from an EMBL/GenBank/DDBJ whole genome shotgun (WGS) entry which is preliminary data.</text>
</comment>
<dbReference type="SUPFAM" id="SSF53300">
    <property type="entry name" value="vWA-like"/>
    <property type="match status" value="1"/>
</dbReference>
<reference evidence="2" key="1">
    <citation type="journal article" date="2014" name="Int. J. Syst. Evol. Microbiol.">
        <title>Complete genome sequence of Corynebacterium casei LMG S-19264T (=DSM 44701T), isolated from a smear-ripened cheese.</title>
        <authorList>
            <consortium name="US DOE Joint Genome Institute (JGI-PGF)"/>
            <person name="Walter F."/>
            <person name="Albersmeier A."/>
            <person name="Kalinowski J."/>
            <person name="Ruckert C."/>
        </authorList>
    </citation>
    <scope>NUCLEOTIDE SEQUENCE</scope>
    <source>
        <strain evidence="2">NBRC 108769</strain>
    </source>
</reference>
<dbReference type="AlphaFoldDB" id="A0AA37WD30"/>
<dbReference type="Pfam" id="PF01882">
    <property type="entry name" value="DUF58"/>
    <property type="match status" value="1"/>
</dbReference>
<dbReference type="Gene3D" id="3.40.50.410">
    <property type="entry name" value="von Willebrand factor, type A domain"/>
    <property type="match status" value="1"/>
</dbReference>
<keyword evidence="3" id="KW-1185">Reference proteome</keyword>
<evidence type="ECO:0000259" key="1">
    <source>
        <dbReference type="Pfam" id="PF01882"/>
    </source>
</evidence>